<keyword evidence="4 12" id="KW-0949">S-adenosyl-L-methionine</keyword>
<dbReference type="InterPro" id="IPR007871">
    <property type="entry name" value="Methyltransferase_TRM13"/>
</dbReference>
<keyword evidence="3 12" id="KW-0808">Transferase</keyword>
<dbReference type="Pfam" id="PF11722">
    <property type="entry name" value="zf-TRM13_CCCH"/>
    <property type="match status" value="1"/>
</dbReference>
<dbReference type="EC" id="2.1.1.225" evidence="12"/>
<gene>
    <name evidence="15" type="primary">LOC108682221</name>
</gene>
<comment type="similarity">
    <text evidence="1 12">Belongs to the methyltransferase TRM13 family.</text>
</comment>
<evidence type="ECO:0000313" key="15">
    <source>
        <dbReference type="RefSeq" id="XP_018026840.1"/>
    </source>
</evidence>
<evidence type="ECO:0000256" key="2">
    <source>
        <dbReference type="ARBA" id="ARBA00022603"/>
    </source>
</evidence>
<dbReference type="GeneID" id="108682221"/>
<evidence type="ECO:0000256" key="7">
    <source>
        <dbReference type="ARBA" id="ARBA00022771"/>
    </source>
</evidence>
<evidence type="ECO:0000256" key="12">
    <source>
        <dbReference type="RuleBase" id="RU367103"/>
    </source>
</evidence>
<evidence type="ECO:0000256" key="10">
    <source>
        <dbReference type="ARBA" id="ARBA00048635"/>
    </source>
</evidence>
<dbReference type="Pfam" id="PF05206">
    <property type="entry name" value="TRM13"/>
    <property type="match status" value="2"/>
</dbReference>
<dbReference type="RefSeq" id="XP_018026840.1">
    <property type="nucleotide sequence ID" value="XM_018171351.2"/>
</dbReference>
<evidence type="ECO:0000256" key="3">
    <source>
        <dbReference type="ARBA" id="ARBA00022679"/>
    </source>
</evidence>
<keyword evidence="2 12" id="KW-0489">Methyltransferase</keyword>
<keyword evidence="8 12" id="KW-0862">Zinc</keyword>
<dbReference type="KEGG" id="hazt:108682221"/>
<organism evidence="14 15">
    <name type="scientific">Hyalella azteca</name>
    <name type="common">Amphipod</name>
    <dbReference type="NCBI Taxonomy" id="294128"/>
    <lineage>
        <taxon>Eukaryota</taxon>
        <taxon>Metazoa</taxon>
        <taxon>Ecdysozoa</taxon>
        <taxon>Arthropoda</taxon>
        <taxon>Crustacea</taxon>
        <taxon>Multicrustacea</taxon>
        <taxon>Malacostraca</taxon>
        <taxon>Eumalacostraca</taxon>
        <taxon>Peracarida</taxon>
        <taxon>Amphipoda</taxon>
        <taxon>Senticaudata</taxon>
        <taxon>Talitrida</taxon>
        <taxon>Talitroidea</taxon>
        <taxon>Hyalellidae</taxon>
        <taxon>Hyalella</taxon>
    </lineage>
</organism>
<dbReference type="PANTHER" id="PTHR12998:SF0">
    <property type="entry name" value="TRNA:M(4)X MODIFICATION ENZYME TRM13 HOMOLOG"/>
    <property type="match status" value="1"/>
</dbReference>
<comment type="function">
    <text evidence="12">tRNA methylase which 2'-O-methylates cytidine(4) in tRNA(Pro) and tRNA(Gly)(GCC), and adenosine(4) in tRNA(His).</text>
</comment>
<dbReference type="AlphaFoldDB" id="A0A8B7PLH3"/>
<proteinExistence type="inferred from homology"/>
<dbReference type="OMA" id="TIATCCH"/>
<comment type="catalytic activity">
    <reaction evidence="11 12">
        <text>adenosine(4) in tRNA(His) + S-adenosyl-L-methionine = 2'-O-methyladenosine(4) in tRNA(His) + S-adenosyl-L-homocysteine + H(+)</text>
        <dbReference type="Rhea" id="RHEA:43196"/>
        <dbReference type="Rhea" id="RHEA-COMP:10401"/>
        <dbReference type="Rhea" id="RHEA-COMP:10402"/>
        <dbReference type="ChEBI" id="CHEBI:15378"/>
        <dbReference type="ChEBI" id="CHEBI:57856"/>
        <dbReference type="ChEBI" id="CHEBI:59789"/>
        <dbReference type="ChEBI" id="CHEBI:74411"/>
        <dbReference type="ChEBI" id="CHEBI:74477"/>
        <dbReference type="EC" id="2.1.1.225"/>
    </reaction>
</comment>
<keyword evidence="5 12" id="KW-0819">tRNA processing</keyword>
<dbReference type="PROSITE" id="PS51800">
    <property type="entry name" value="ZF_CHHC_U11_48K"/>
    <property type="match status" value="1"/>
</dbReference>
<dbReference type="PANTHER" id="PTHR12998">
    <property type="entry name" value="TRNA:M(4)X MODIFICATION ENZYME TRM13 HOMOLOG"/>
    <property type="match status" value="1"/>
</dbReference>
<dbReference type="Proteomes" id="UP000694843">
    <property type="component" value="Unplaced"/>
</dbReference>
<keyword evidence="7 12" id="KW-0863">Zinc-finger</keyword>
<dbReference type="GO" id="GO:0008270">
    <property type="term" value="F:zinc ion binding"/>
    <property type="evidence" value="ECO:0007669"/>
    <property type="project" value="UniProtKB-KW"/>
</dbReference>
<evidence type="ECO:0000256" key="9">
    <source>
        <dbReference type="ARBA" id="ARBA00048165"/>
    </source>
</evidence>
<feature type="domain" description="CHHC U11-48K-type" evidence="13">
    <location>
        <begin position="62"/>
        <end position="89"/>
    </location>
</feature>
<evidence type="ECO:0000256" key="4">
    <source>
        <dbReference type="ARBA" id="ARBA00022691"/>
    </source>
</evidence>
<accession>A0A8B7PLH3</accession>
<evidence type="ECO:0000313" key="14">
    <source>
        <dbReference type="Proteomes" id="UP000694843"/>
    </source>
</evidence>
<sequence>MVGKRKKISQPDSIMEGSSSDICTFYLNHKKRFCRMLASKGKKYCGQHMVAESSPDEEGRIRVPCPLDPKHSVYSHIMDQHLKVCNARAPVDLPYYCKDVNAQPPDVDNENYTNAAENPEAIKQHISLGGRTLAELSDAELMQLIAHVKNHAQSHADPVQDADLSHSSVVPETEISPLSGPSYQKHFLQNRSLVARLGAIGGLGGSKQLGAEAPNGVERMVDGSLPQHDKMGSQLCFLEFGAGRGELSHHVVRACDSSQQVQVVLIDRGAQRYKFDTKIREGSNVSTKRLRLDIADLALERVPGLMLGGRVYAGGKHLCGAATDLTLRCLNRLQLFQARSQNDAQDQKNLAHQNINSTTFSGNCNAQEIHNLKVDISGSNSVSNLVIKSDQHFADNLASSSLFELHDNALSIDQTSTREVTSKASDMEMKCLCRKNNWEAPENENLSSHCCCKDSLANASVASCGLVIALCCHHKCSWQHYTGKRFFKRIGLSGAEFTAVMGLTSWAVCAARPPAADSSVPAATADANRVHVDSSDVYYKASFATMDADEVTVVSSDVNSKVSYMLLDDIKVHHDCQNIKNKASSTPTYEEHDAVTEGSGARNRYERLGLSIGEREAIGRAAKLLIDHGRVEFLRECGLQAKLVRYVDQQVTLENVALVAYLPL</sequence>
<dbReference type="GO" id="GO:0106050">
    <property type="term" value="F:tRNA 2'-O-methyltransferase activity"/>
    <property type="evidence" value="ECO:0007669"/>
    <property type="project" value="UniProtKB-UniRule"/>
</dbReference>
<dbReference type="InterPro" id="IPR021721">
    <property type="entry name" value="Znf_CCCH-type_TRM13"/>
</dbReference>
<keyword evidence="6 12" id="KW-0479">Metal-binding</keyword>
<dbReference type="InterPro" id="IPR039044">
    <property type="entry name" value="Trm13"/>
</dbReference>
<evidence type="ECO:0000256" key="5">
    <source>
        <dbReference type="ARBA" id="ARBA00022694"/>
    </source>
</evidence>
<dbReference type="Pfam" id="PF05253">
    <property type="entry name" value="zf-U11-48K"/>
    <property type="match status" value="1"/>
</dbReference>
<dbReference type="InterPro" id="IPR022776">
    <property type="entry name" value="TRM13/UPF0224_CHHC_Znf_dom"/>
</dbReference>
<evidence type="ECO:0000256" key="6">
    <source>
        <dbReference type="ARBA" id="ARBA00022723"/>
    </source>
</evidence>
<evidence type="ECO:0000256" key="1">
    <source>
        <dbReference type="ARBA" id="ARBA00005265"/>
    </source>
</evidence>
<reference evidence="15" key="1">
    <citation type="submission" date="2025-08" db="UniProtKB">
        <authorList>
            <consortium name="RefSeq"/>
        </authorList>
    </citation>
    <scope>IDENTIFICATION</scope>
    <source>
        <tissue evidence="15">Whole organism</tissue>
    </source>
</reference>
<keyword evidence="14" id="KW-1185">Reference proteome</keyword>
<evidence type="ECO:0000256" key="11">
    <source>
        <dbReference type="ARBA" id="ARBA00049393"/>
    </source>
</evidence>
<dbReference type="GO" id="GO:0030488">
    <property type="term" value="P:tRNA methylation"/>
    <property type="evidence" value="ECO:0007669"/>
    <property type="project" value="InterPro"/>
</dbReference>
<evidence type="ECO:0000259" key="13">
    <source>
        <dbReference type="PROSITE" id="PS51800"/>
    </source>
</evidence>
<name>A0A8B7PLH3_HYAAZ</name>
<evidence type="ECO:0000256" key="8">
    <source>
        <dbReference type="ARBA" id="ARBA00022833"/>
    </source>
</evidence>
<comment type="catalytic activity">
    <reaction evidence="9 12">
        <text>cytidine(4) in tRNA(Pro) + S-adenosyl-L-methionine = 2'-O-methylcytidine(4) in tRNA(Pro) + S-adenosyl-L-homocysteine + H(+)</text>
        <dbReference type="Rhea" id="RHEA:32767"/>
        <dbReference type="Rhea" id="RHEA-COMP:10397"/>
        <dbReference type="Rhea" id="RHEA-COMP:10398"/>
        <dbReference type="ChEBI" id="CHEBI:15378"/>
        <dbReference type="ChEBI" id="CHEBI:57856"/>
        <dbReference type="ChEBI" id="CHEBI:59789"/>
        <dbReference type="ChEBI" id="CHEBI:74495"/>
        <dbReference type="ChEBI" id="CHEBI:82748"/>
        <dbReference type="EC" id="2.1.1.225"/>
    </reaction>
</comment>
<dbReference type="OrthoDB" id="258806at2759"/>
<comment type="catalytic activity">
    <reaction evidence="10 12">
        <text>cytidine(4) in tRNA(Gly)(GCC) + S-adenosyl-L-methionine = 2'-O-methylcytidine(4) in tRNA(Gly)(GCC) + S-adenosyl-L-homocysteine + H(+)</text>
        <dbReference type="Rhea" id="RHEA:43192"/>
        <dbReference type="Rhea" id="RHEA-COMP:10399"/>
        <dbReference type="Rhea" id="RHEA-COMP:10400"/>
        <dbReference type="ChEBI" id="CHEBI:15378"/>
        <dbReference type="ChEBI" id="CHEBI:57856"/>
        <dbReference type="ChEBI" id="CHEBI:59789"/>
        <dbReference type="ChEBI" id="CHEBI:74495"/>
        <dbReference type="ChEBI" id="CHEBI:82748"/>
        <dbReference type="EC" id="2.1.1.225"/>
    </reaction>
</comment>
<protein>
    <recommendedName>
        <fullName evidence="12">tRNA:m(4)X modification enzyme TRM13</fullName>
        <ecNumber evidence="12">2.1.1.225</ecNumber>
    </recommendedName>
</protein>